<dbReference type="SMART" id="SM00065">
    <property type="entry name" value="GAF"/>
    <property type="match status" value="2"/>
</dbReference>
<evidence type="ECO:0000256" key="4">
    <source>
        <dbReference type="ARBA" id="ARBA00023012"/>
    </source>
</evidence>
<keyword evidence="3 6" id="KW-0808">Transferase</keyword>
<dbReference type="SMART" id="SM00387">
    <property type="entry name" value="HATPase_c"/>
    <property type="match status" value="1"/>
</dbReference>
<dbReference type="PROSITE" id="PS50109">
    <property type="entry name" value="HIS_KIN"/>
    <property type="match status" value="1"/>
</dbReference>
<dbReference type="Gene3D" id="1.10.287.130">
    <property type="match status" value="1"/>
</dbReference>
<dbReference type="GO" id="GO:0000160">
    <property type="term" value="P:phosphorelay signal transduction system"/>
    <property type="evidence" value="ECO:0007669"/>
    <property type="project" value="UniProtKB-KW"/>
</dbReference>
<dbReference type="PANTHER" id="PTHR43065">
    <property type="entry name" value="SENSOR HISTIDINE KINASE"/>
    <property type="match status" value="1"/>
</dbReference>
<evidence type="ECO:0000259" key="5">
    <source>
        <dbReference type="PROSITE" id="PS50109"/>
    </source>
</evidence>
<dbReference type="InParanoid" id="E8N5E0"/>
<dbReference type="EC" id="2.7.13.3" evidence="2"/>
<proteinExistence type="predicted"/>
<keyword evidence="3 6" id="KW-0418">Kinase</keyword>
<dbReference type="OrthoDB" id="226486at2"/>
<comment type="catalytic activity">
    <reaction evidence="1">
        <text>ATP + protein L-histidine = ADP + protein N-phospho-L-histidine.</text>
        <dbReference type="EC" id="2.7.13.3"/>
    </reaction>
</comment>
<dbReference type="Gene3D" id="3.30.450.40">
    <property type="match status" value="2"/>
</dbReference>
<dbReference type="CDD" id="cd00075">
    <property type="entry name" value="HATPase"/>
    <property type="match status" value="1"/>
</dbReference>
<dbReference type="InterPro" id="IPR003594">
    <property type="entry name" value="HATPase_dom"/>
</dbReference>
<dbReference type="InterPro" id="IPR036890">
    <property type="entry name" value="HATPase_C_sf"/>
</dbReference>
<dbReference type="PRINTS" id="PR00344">
    <property type="entry name" value="BCTRLSENSOR"/>
</dbReference>
<protein>
    <recommendedName>
        <fullName evidence="2">histidine kinase</fullName>
        <ecNumber evidence="2">2.7.13.3</ecNumber>
    </recommendedName>
</protein>
<dbReference type="SUPFAM" id="SSF55874">
    <property type="entry name" value="ATPase domain of HSP90 chaperone/DNA topoisomerase II/histidine kinase"/>
    <property type="match status" value="1"/>
</dbReference>
<dbReference type="InterPro" id="IPR029016">
    <property type="entry name" value="GAF-like_dom_sf"/>
</dbReference>
<feature type="domain" description="Histidine kinase" evidence="5">
    <location>
        <begin position="518"/>
        <end position="728"/>
    </location>
</feature>
<dbReference type="InterPro" id="IPR004358">
    <property type="entry name" value="Sig_transdc_His_kin-like_C"/>
</dbReference>
<dbReference type="Proteomes" id="UP000008922">
    <property type="component" value="Chromosome"/>
</dbReference>
<reference evidence="6 7" key="1">
    <citation type="submission" date="2010-12" db="EMBL/GenBank/DDBJ databases">
        <title>Whole genome sequence of Anaerolinea thermophila UNI-1.</title>
        <authorList>
            <person name="Narita-Yamada S."/>
            <person name="Kishi E."/>
            <person name="Watanabe Y."/>
            <person name="Takasaki K."/>
            <person name="Ankai A."/>
            <person name="Oguchi A."/>
            <person name="Fukui S."/>
            <person name="Takahashi M."/>
            <person name="Yashiro I."/>
            <person name="Hosoyama A."/>
            <person name="Sekiguchi Y."/>
            <person name="Hanada S."/>
            <person name="Fujita N."/>
        </authorList>
    </citation>
    <scope>NUCLEOTIDE SEQUENCE [LARGE SCALE GENOMIC DNA]</scope>
    <source>
        <strain evidence="7">DSM 14523 / JCM 11388 / NBRC 100420 / UNI-1</strain>
    </source>
</reference>
<dbReference type="InterPro" id="IPR003018">
    <property type="entry name" value="GAF"/>
</dbReference>
<accession>E8N5E0</accession>
<organism evidence="6 7">
    <name type="scientific">Anaerolinea thermophila (strain DSM 14523 / JCM 11388 / NBRC 100420 / UNI-1)</name>
    <dbReference type="NCBI Taxonomy" id="926569"/>
    <lineage>
        <taxon>Bacteria</taxon>
        <taxon>Bacillati</taxon>
        <taxon>Chloroflexota</taxon>
        <taxon>Anaerolineae</taxon>
        <taxon>Anaerolineales</taxon>
        <taxon>Anaerolineaceae</taxon>
        <taxon>Anaerolinea</taxon>
    </lineage>
</organism>
<dbReference type="SUPFAM" id="SSF55781">
    <property type="entry name" value="GAF domain-like"/>
    <property type="match status" value="3"/>
</dbReference>
<dbReference type="GO" id="GO:0004673">
    <property type="term" value="F:protein histidine kinase activity"/>
    <property type="evidence" value="ECO:0007669"/>
    <property type="project" value="UniProtKB-EC"/>
</dbReference>
<dbReference type="KEGG" id="atm:ANT_16280"/>
<dbReference type="Gene3D" id="3.30.565.10">
    <property type="entry name" value="Histidine kinase-like ATPase, C-terminal domain"/>
    <property type="match status" value="1"/>
</dbReference>
<evidence type="ECO:0000256" key="3">
    <source>
        <dbReference type="ARBA" id="ARBA00022777"/>
    </source>
</evidence>
<evidence type="ECO:0000256" key="2">
    <source>
        <dbReference type="ARBA" id="ARBA00012438"/>
    </source>
</evidence>
<dbReference type="Pfam" id="PF02518">
    <property type="entry name" value="HATPase_c"/>
    <property type="match status" value="1"/>
</dbReference>
<dbReference type="RefSeq" id="WP_013560034.1">
    <property type="nucleotide sequence ID" value="NC_014960.1"/>
</dbReference>
<dbReference type="eggNOG" id="COG2203">
    <property type="taxonomic scope" value="Bacteria"/>
</dbReference>
<dbReference type="EMBL" id="AP012029">
    <property type="protein sequence ID" value="BAJ63654.1"/>
    <property type="molecule type" value="Genomic_DNA"/>
</dbReference>
<evidence type="ECO:0000313" key="7">
    <source>
        <dbReference type="Proteomes" id="UP000008922"/>
    </source>
</evidence>
<gene>
    <name evidence="6" type="ordered locus">ANT_16280</name>
</gene>
<dbReference type="Pfam" id="PF13185">
    <property type="entry name" value="GAF_2"/>
    <property type="match status" value="2"/>
</dbReference>
<dbReference type="AlphaFoldDB" id="E8N5E0"/>
<dbReference type="STRING" id="926569.ANT_16280"/>
<dbReference type="PANTHER" id="PTHR43065:SF42">
    <property type="entry name" value="TWO-COMPONENT SENSOR PPRA"/>
    <property type="match status" value="1"/>
</dbReference>
<name>E8N5E0_ANATU</name>
<keyword evidence="7" id="KW-1185">Reference proteome</keyword>
<dbReference type="InterPro" id="IPR005467">
    <property type="entry name" value="His_kinase_dom"/>
</dbReference>
<sequence>MSGKLLGVLENLNRIGRAINQIGAEAGENEHVVLQQIVESAIKVVPGSAAVIFTYDAAKKSFDPQSRVSAGEFVQGLAGERPRQKGFGFRAIEQKRPILSYEEADLEIDPVKKQQGALTLVCFPLIVANEPVGVLYVYLKEERCFTRLELLMLENFTNQAAMALYQARHLANVSRDLARKEEQMARLQRASMIISSRLRLEETLEAILQMALEVTNAQYGIFRLLDPVRNVLVTRAFAGEGLGHPFVQELPLDQPSISAWVVQNRQSVLIPDLTAQPWSRIYYPLDANLSMKSELAVPLISSSGRLEGVLNLESPRKNAFSEEDRILLQSLATYAVIAIHEVRLLDALQEISRLLLTQSEEVVLNRLVSLAKDLLDARGCGIWMLEEQRFILRVGVNEGNISLKTIVSENSCLFDSDEEILLIPAETFLNAMDQSVSSLAWAVPIGSLPEYGAGGVLLVYPVLSQGAEKEWEKKVLSLLAHYAEMAIFFSSHQRELRQAQEQRSVAEMFAAVGDIATNLLHQLNNKIGTIPVRIQSIQDRRKDLLAEDGYLSNHLAEIERSATEAMRIVRKNLSHLHPVQIVPVNLASCIQEAIQMANLGAEIEVQVENLQNLPEIAGAQYNLALAFANLLENASHAMGGKGKIVISGAQSSSWVEVIVRDFGPGIPPEMHQRIFELNFSSGSPSHAGKLGFGLYWVKALMIRLGGNIEVESDGINGTAFRLKFPLRRRPL</sequence>
<dbReference type="eggNOG" id="COG2205">
    <property type="taxonomic scope" value="Bacteria"/>
</dbReference>
<dbReference type="HOGENOM" id="CLU_378857_0_0_0"/>
<evidence type="ECO:0000256" key="1">
    <source>
        <dbReference type="ARBA" id="ARBA00000085"/>
    </source>
</evidence>
<evidence type="ECO:0000313" key="6">
    <source>
        <dbReference type="EMBL" id="BAJ63654.1"/>
    </source>
</evidence>
<keyword evidence="4" id="KW-0902">Two-component regulatory system</keyword>